<proteinExistence type="inferred from homology"/>
<feature type="compositionally biased region" description="Polar residues" evidence="11">
    <location>
        <begin position="758"/>
        <end position="767"/>
    </location>
</feature>
<evidence type="ECO:0000256" key="10">
    <source>
        <dbReference type="PROSITE-ProRule" id="PRU00042"/>
    </source>
</evidence>
<feature type="compositionally biased region" description="Low complexity" evidence="11">
    <location>
        <begin position="309"/>
        <end position="318"/>
    </location>
</feature>
<keyword evidence="8" id="KW-0539">Nucleus</keyword>
<feature type="compositionally biased region" description="Low complexity" evidence="11">
    <location>
        <begin position="962"/>
        <end position="974"/>
    </location>
</feature>
<sequence>MDGPVDEQLAGAISSGIASLPPFLAPVNDFSQPPFMDSHNDYHGFPPHNHSNHPPGFDPSSNNALFNDILANLAEEDKATSTSASGTGLGHGSRQQEPAGYLDANSHSQTYVSTTYQSRSRHGEGPVPPPPAAGMLYMPVPRPTGGAEGNATDGSGAIAAAGNGRTRPHRSDSLDSSGGSEYDEAKDKAAGVRGEEKHECKWENCKHHANSPEDLYEHLCIFHIGRKSTNNLCLTCGWENCGVVCAKRDHITSHLRVHTPLKPHACGICNKTFKRPQDLKKHEKIHTEEHHILHKHSKAPLASSIIGARAGRPVSGRPGRPRKTSNVSSASENDGSQSISSQQGYSRKRDSSGELVDSSRGRRSSASSRTSVSSWDGRPSPGSISPGQHHAPYPFEHHLPGSSVPYVPNQALYPSLSHFGTPNLPPAPSGFPHSGMPTVNVPLSVNVPASVAEKHQREYEELARKQRQELLIMAGNLGPNRQGYNGHNQHNQYPLLPTGSSHGGFSGYHGNELGGIPVPHSLGHHSSSRDRVGFPGGRSYGEGVDEPYFGVDGLFADVKKRKVAPVYDAGMASRLEELAASLQQVHPPSHELSPNLQAHNPQGHSPDTQQYSPNTQAPSYAMLANQDAHNLLSNIRSEQELADFNQFMLSLGKDAAGSNNNASKHLSHNQSGINDHYSPFSTDSSNSDALAQNELFDPAALAQLGLGGMPGIPASNRGQTGHGKNSIGFNAMYPDMSSQHKTSMESLHRANSHRDSLHASSNQQGKSRGNRLSDGGTYSDLLQFSGSSHHGPGNRDMSQSLPGSSAFGHGDMLGPDAHTGLQMPDAANYTSFDTLARPRTQMPVPRLEMPNTAQKIHRSVDLLGASKPRLGAPKSSLDILTEACEREFQLRDRSTPLYDEPENMDVNMEDDTEAFGTSPPLPAGRLSERDANPEFKLPALRLADKKSTGNLRLTPLRSLSIDSDWSSNRSSPRRGSLADEEPTTPTSSATIKPLYPSFSSLIPGVASLLSDEPRRTYHARSAPSGDPKRRRHAQVILDILRAVNHLWRADCEYRPSSSQLSSSQETCKPVFENRDVDMEDVTARR</sequence>
<organism evidence="13 14">
    <name type="scientific">Naganishia liquefaciens</name>
    <dbReference type="NCBI Taxonomy" id="104408"/>
    <lineage>
        <taxon>Eukaryota</taxon>
        <taxon>Fungi</taxon>
        <taxon>Dikarya</taxon>
        <taxon>Basidiomycota</taxon>
        <taxon>Agaricomycotina</taxon>
        <taxon>Tremellomycetes</taxon>
        <taxon>Filobasidiales</taxon>
        <taxon>Filobasidiaceae</taxon>
        <taxon>Naganishia</taxon>
    </lineage>
</organism>
<evidence type="ECO:0000313" key="14">
    <source>
        <dbReference type="Proteomes" id="UP000620104"/>
    </source>
</evidence>
<evidence type="ECO:0000256" key="7">
    <source>
        <dbReference type="ARBA" id="ARBA00023125"/>
    </source>
</evidence>
<dbReference type="AlphaFoldDB" id="A0A8H3YG61"/>
<feature type="compositionally biased region" description="Basic and acidic residues" evidence="11">
    <location>
        <begin position="347"/>
        <end position="360"/>
    </location>
</feature>
<comment type="caution">
    <text evidence="13">The sequence shown here is derived from an EMBL/GenBank/DDBJ whole genome shotgun (WGS) entry which is preliminary data.</text>
</comment>
<keyword evidence="4" id="KW-0677">Repeat</keyword>
<protein>
    <recommendedName>
        <fullName evidence="12">C2H2-type domain-containing protein</fullName>
    </recommendedName>
</protein>
<feature type="compositionally biased region" description="Low complexity" evidence="11">
    <location>
        <begin position="364"/>
        <end position="374"/>
    </location>
</feature>
<dbReference type="PANTHER" id="PTHR47257:SF1">
    <property type="entry name" value="PH-RESPONSE TRANSCRIPTION FACTOR PACC_RIM101"/>
    <property type="match status" value="1"/>
</dbReference>
<keyword evidence="5 10" id="KW-0863">Zinc-finger</keyword>
<dbReference type="GO" id="GO:0005634">
    <property type="term" value="C:nucleus"/>
    <property type="evidence" value="ECO:0007669"/>
    <property type="project" value="UniProtKB-SubCell"/>
</dbReference>
<keyword evidence="7" id="KW-0238">DNA-binding</keyword>
<keyword evidence="3" id="KW-0479">Metal-binding</keyword>
<reference evidence="13" key="1">
    <citation type="submission" date="2020-07" db="EMBL/GenBank/DDBJ databases">
        <title>Draft Genome Sequence of a Deep-Sea Yeast, Naganishia (Cryptococcus) liquefaciens strain N6.</title>
        <authorList>
            <person name="Han Y.W."/>
            <person name="Kajitani R."/>
            <person name="Morimoto H."/>
            <person name="Parhat M."/>
            <person name="Tsubouchi H."/>
            <person name="Bakenova O."/>
            <person name="Ogata M."/>
            <person name="Argunhan B."/>
            <person name="Aoki R."/>
            <person name="Kajiwara S."/>
            <person name="Itoh T."/>
            <person name="Iwasaki H."/>
        </authorList>
    </citation>
    <scope>NUCLEOTIDE SEQUENCE</scope>
    <source>
        <strain evidence="13">N6</strain>
    </source>
</reference>
<dbReference type="InterPro" id="IPR050806">
    <property type="entry name" value="pacC/RIM101"/>
</dbReference>
<feature type="compositionally biased region" description="Basic and acidic residues" evidence="11">
    <location>
        <begin position="1071"/>
        <end position="1085"/>
    </location>
</feature>
<dbReference type="SUPFAM" id="SSF57667">
    <property type="entry name" value="beta-beta-alpha zinc fingers"/>
    <property type="match status" value="1"/>
</dbReference>
<dbReference type="GO" id="GO:0003677">
    <property type="term" value="F:DNA binding"/>
    <property type="evidence" value="ECO:0007669"/>
    <property type="project" value="UniProtKB-KW"/>
</dbReference>
<dbReference type="GO" id="GO:0045944">
    <property type="term" value="P:positive regulation of transcription by RNA polymerase II"/>
    <property type="evidence" value="ECO:0007669"/>
    <property type="project" value="TreeGrafter"/>
</dbReference>
<evidence type="ECO:0000256" key="3">
    <source>
        <dbReference type="ARBA" id="ARBA00022723"/>
    </source>
</evidence>
<feature type="region of interest" description="Disordered" evidence="11">
    <location>
        <begin position="31"/>
        <end position="64"/>
    </location>
</feature>
<feature type="region of interest" description="Disordered" evidence="11">
    <location>
        <begin position="582"/>
        <end position="615"/>
    </location>
</feature>
<evidence type="ECO:0000256" key="1">
    <source>
        <dbReference type="ARBA" id="ARBA00004123"/>
    </source>
</evidence>
<dbReference type="InterPro" id="IPR036236">
    <property type="entry name" value="Znf_C2H2_sf"/>
</dbReference>
<dbReference type="EMBL" id="BLZA01000030">
    <property type="protein sequence ID" value="GHJ88374.1"/>
    <property type="molecule type" value="Genomic_DNA"/>
</dbReference>
<dbReference type="OrthoDB" id="6155966at2759"/>
<dbReference type="GO" id="GO:0008270">
    <property type="term" value="F:zinc ion binding"/>
    <property type="evidence" value="ECO:0007669"/>
    <property type="project" value="UniProtKB-KW"/>
</dbReference>
<evidence type="ECO:0000256" key="9">
    <source>
        <dbReference type="ARBA" id="ARBA00038089"/>
    </source>
</evidence>
<evidence type="ECO:0000259" key="12">
    <source>
        <dbReference type="PROSITE" id="PS50157"/>
    </source>
</evidence>
<feature type="compositionally biased region" description="Polar residues" evidence="11">
    <location>
        <begin position="105"/>
        <end position="118"/>
    </location>
</feature>
<feature type="region of interest" description="Disordered" evidence="11">
    <location>
        <begin position="77"/>
        <end position="190"/>
    </location>
</feature>
<dbReference type="SMART" id="SM00355">
    <property type="entry name" value="ZnF_C2H2"/>
    <property type="match status" value="3"/>
</dbReference>
<accession>A0A8H3YG61</accession>
<feature type="domain" description="C2H2-type" evidence="12">
    <location>
        <begin position="234"/>
        <end position="263"/>
    </location>
</feature>
<evidence type="ECO:0000256" key="4">
    <source>
        <dbReference type="ARBA" id="ARBA00022737"/>
    </source>
</evidence>
<feature type="compositionally biased region" description="Basic and acidic residues" evidence="11">
    <location>
        <begin position="742"/>
        <end position="757"/>
    </location>
</feature>
<dbReference type="PROSITE" id="PS00028">
    <property type="entry name" value="ZINC_FINGER_C2H2_1"/>
    <property type="match status" value="2"/>
</dbReference>
<feature type="domain" description="C2H2-type" evidence="12">
    <location>
        <begin position="264"/>
        <end position="291"/>
    </location>
</feature>
<name>A0A8H3YG61_9TREE</name>
<dbReference type="PROSITE" id="PS50157">
    <property type="entry name" value="ZINC_FINGER_C2H2_2"/>
    <property type="match status" value="2"/>
</dbReference>
<evidence type="ECO:0000256" key="6">
    <source>
        <dbReference type="ARBA" id="ARBA00022833"/>
    </source>
</evidence>
<keyword evidence="6" id="KW-0862">Zinc</keyword>
<dbReference type="InterPro" id="IPR013087">
    <property type="entry name" value="Znf_C2H2_type"/>
</dbReference>
<comment type="subcellular location">
    <subcellularLocation>
        <location evidence="1">Nucleus</location>
    </subcellularLocation>
</comment>
<dbReference type="Gene3D" id="3.30.160.60">
    <property type="entry name" value="Classic Zinc Finger"/>
    <property type="match status" value="2"/>
</dbReference>
<feature type="region of interest" description="Disordered" evidence="11">
    <location>
        <begin position="910"/>
        <end position="932"/>
    </location>
</feature>
<feature type="region of interest" description="Disordered" evidence="11">
    <location>
        <begin position="962"/>
        <end position="993"/>
    </location>
</feature>
<keyword evidence="2" id="KW-0678">Repressor</keyword>
<feature type="region of interest" description="Disordered" evidence="11">
    <location>
        <begin position="660"/>
        <end position="686"/>
    </location>
</feature>
<comment type="similarity">
    <text evidence="9">Belongs to the pacC/RIM101 family.</text>
</comment>
<keyword evidence="14" id="KW-1185">Reference proteome</keyword>
<evidence type="ECO:0000256" key="8">
    <source>
        <dbReference type="ARBA" id="ARBA00023242"/>
    </source>
</evidence>
<feature type="region of interest" description="Disordered" evidence="11">
    <location>
        <begin position="714"/>
        <end position="824"/>
    </location>
</feature>
<evidence type="ECO:0000313" key="13">
    <source>
        <dbReference type="EMBL" id="GHJ88374.1"/>
    </source>
</evidence>
<evidence type="ECO:0000256" key="5">
    <source>
        <dbReference type="ARBA" id="ARBA00022771"/>
    </source>
</evidence>
<feature type="region of interest" description="Disordered" evidence="11">
    <location>
        <begin position="1054"/>
        <end position="1085"/>
    </location>
</feature>
<feature type="compositionally biased region" description="Polar residues" evidence="11">
    <location>
        <begin position="324"/>
        <end position="335"/>
    </location>
</feature>
<evidence type="ECO:0000256" key="11">
    <source>
        <dbReference type="SAM" id="MobiDB-lite"/>
    </source>
</evidence>
<feature type="region of interest" description="Disordered" evidence="11">
    <location>
        <begin position="309"/>
        <end position="396"/>
    </location>
</feature>
<dbReference type="Proteomes" id="UP000620104">
    <property type="component" value="Unassembled WGS sequence"/>
</dbReference>
<gene>
    <name evidence="13" type="ORF">NliqN6_4776</name>
</gene>
<dbReference type="PANTHER" id="PTHR47257">
    <property type="entry name" value="PH-RESPONSE TRANSCRIPTION FACTOR PACC/RIM101"/>
    <property type="match status" value="1"/>
</dbReference>
<evidence type="ECO:0000256" key="2">
    <source>
        <dbReference type="ARBA" id="ARBA00022491"/>
    </source>
</evidence>
<dbReference type="FunFam" id="3.30.160.60:FF:000045">
    <property type="entry name" value="ZFP69 zinc finger protein B"/>
    <property type="match status" value="1"/>
</dbReference>